<evidence type="ECO:0000256" key="1">
    <source>
        <dbReference type="SAM" id="MobiDB-lite"/>
    </source>
</evidence>
<feature type="compositionally biased region" description="Pro residues" evidence="1">
    <location>
        <begin position="144"/>
        <end position="153"/>
    </location>
</feature>
<comment type="caution">
    <text evidence="2">The sequence shown here is derived from an EMBL/GenBank/DDBJ whole genome shotgun (WGS) entry which is preliminary data.</text>
</comment>
<dbReference type="Proteomes" id="UP000282454">
    <property type="component" value="Unassembled WGS sequence"/>
</dbReference>
<protein>
    <submittedName>
        <fullName evidence="2">Uncharacterized protein</fullName>
    </submittedName>
</protein>
<accession>A0A421B8T9</accession>
<feature type="region of interest" description="Disordered" evidence="1">
    <location>
        <begin position="43"/>
        <end position="170"/>
    </location>
</feature>
<evidence type="ECO:0000313" key="3">
    <source>
        <dbReference type="Proteomes" id="UP000282454"/>
    </source>
</evidence>
<feature type="compositionally biased region" description="Pro residues" evidence="1">
    <location>
        <begin position="100"/>
        <end position="112"/>
    </location>
</feature>
<gene>
    <name evidence="2" type="ORF">CLV68_1355</name>
</gene>
<reference evidence="2 3" key="1">
    <citation type="submission" date="2018-10" db="EMBL/GenBank/DDBJ databases">
        <title>Genomic Encyclopedia of Archaeal and Bacterial Type Strains, Phase II (KMG-II): from individual species to whole genera.</title>
        <authorList>
            <person name="Goeker M."/>
        </authorList>
    </citation>
    <scope>NUCLEOTIDE SEQUENCE [LARGE SCALE GENOMIC DNA]</scope>
    <source>
        <strain evidence="2 3">DSM 45657</strain>
    </source>
</reference>
<feature type="compositionally biased region" description="Basic and acidic residues" evidence="1">
    <location>
        <begin position="57"/>
        <end position="67"/>
    </location>
</feature>
<organism evidence="2 3">
    <name type="scientific">Actinokineospora cianjurensis</name>
    <dbReference type="NCBI Taxonomy" id="585224"/>
    <lineage>
        <taxon>Bacteria</taxon>
        <taxon>Bacillati</taxon>
        <taxon>Actinomycetota</taxon>
        <taxon>Actinomycetes</taxon>
        <taxon>Pseudonocardiales</taxon>
        <taxon>Pseudonocardiaceae</taxon>
        <taxon>Actinokineospora</taxon>
    </lineage>
</organism>
<name>A0A421B8T9_9PSEU</name>
<dbReference type="RefSeq" id="WP_121389617.1">
    <property type="nucleotide sequence ID" value="NZ_RCDD01000001.1"/>
</dbReference>
<dbReference type="OrthoDB" id="3700994at2"/>
<dbReference type="AlphaFoldDB" id="A0A421B8T9"/>
<proteinExistence type="predicted"/>
<keyword evidence="3" id="KW-1185">Reference proteome</keyword>
<sequence length="170" mass="18790">MTPETRQVLARYEDITAQYTARVNEIGEEFAAELASHDAEVAEQKRLAAQQQPSIDAAHEAAKEEFARAQAAAAEEKPTTWTRESRPTVLSFNTDEDHPAPPPPAAPAPPSLPAVVVPEDRPAAWPRDQRPSVHTFEADTFDDPTPPTPPRRPPPADDQDDDWSGRSWVR</sequence>
<feature type="compositionally biased region" description="Basic and acidic residues" evidence="1">
    <location>
        <begin position="118"/>
        <end position="131"/>
    </location>
</feature>
<evidence type="ECO:0000313" key="2">
    <source>
        <dbReference type="EMBL" id="RLK60841.1"/>
    </source>
</evidence>
<feature type="compositionally biased region" description="Basic and acidic residues" evidence="1">
    <location>
        <begin position="74"/>
        <end position="86"/>
    </location>
</feature>
<dbReference type="EMBL" id="RCDD01000001">
    <property type="protein sequence ID" value="RLK60841.1"/>
    <property type="molecule type" value="Genomic_DNA"/>
</dbReference>